<comment type="caution">
    <text evidence="2">The sequence shown here is derived from an EMBL/GenBank/DDBJ whole genome shotgun (WGS) entry which is preliminary data.</text>
</comment>
<gene>
    <name evidence="2" type="ORF">RM863_00400</name>
</gene>
<proteinExistence type="predicted"/>
<evidence type="ECO:0000256" key="1">
    <source>
        <dbReference type="SAM" id="MobiDB-lite"/>
    </source>
</evidence>
<evidence type="ECO:0000313" key="3">
    <source>
        <dbReference type="Proteomes" id="UP001180489"/>
    </source>
</evidence>
<dbReference type="Proteomes" id="UP001180489">
    <property type="component" value="Unassembled WGS sequence"/>
</dbReference>
<dbReference type="InterPro" id="IPR014747">
    <property type="entry name" value="Bac_photo_RC_H_C"/>
</dbReference>
<dbReference type="SUPFAM" id="SSF50346">
    <property type="entry name" value="PRC-barrel domain"/>
    <property type="match status" value="1"/>
</dbReference>
<feature type="compositionally biased region" description="Basic and acidic residues" evidence="1">
    <location>
        <begin position="85"/>
        <end position="103"/>
    </location>
</feature>
<feature type="region of interest" description="Disordered" evidence="1">
    <location>
        <begin position="85"/>
        <end position="137"/>
    </location>
</feature>
<organism evidence="2 3">
    <name type="scientific">Streptomyces hintoniae</name>
    <dbReference type="NCBI Taxonomy" id="3075521"/>
    <lineage>
        <taxon>Bacteria</taxon>
        <taxon>Bacillati</taxon>
        <taxon>Actinomycetota</taxon>
        <taxon>Actinomycetes</taxon>
        <taxon>Kitasatosporales</taxon>
        <taxon>Streptomycetaceae</taxon>
        <taxon>Streptomyces</taxon>
    </lineage>
</organism>
<dbReference type="EMBL" id="JAVRFF010000001">
    <property type="protein sequence ID" value="MDT0470599.1"/>
    <property type="molecule type" value="Genomic_DNA"/>
</dbReference>
<reference evidence="2" key="1">
    <citation type="submission" date="2024-05" db="EMBL/GenBank/DDBJ databases">
        <title>30 novel species of actinomycetes from the DSMZ collection.</title>
        <authorList>
            <person name="Nouioui I."/>
        </authorList>
    </citation>
    <scope>NUCLEOTIDE SEQUENCE</scope>
    <source>
        <strain evidence="2">DSM 41014</strain>
    </source>
</reference>
<dbReference type="InterPro" id="IPR011033">
    <property type="entry name" value="PRC_barrel-like_sf"/>
</dbReference>
<sequence length="137" mass="14455">MTENIWDYPASAGHTPDVDLTGYKVEATDGHIGKVDKHSNDVGSQYIVVDTGVWIFGKEVLLPAGTVVGIDAESKTVQVARTKDEIKSAPEFDKDKHLGDAGYHDQVGTHYGTTHPGGAATPGTPGADPSTLGRPMI</sequence>
<keyword evidence="3" id="KW-1185">Reference proteome</keyword>
<dbReference type="Gene3D" id="3.90.50.10">
    <property type="entry name" value="Photosynthetic Reaction Center, subunit H, domain 2"/>
    <property type="match status" value="1"/>
</dbReference>
<feature type="compositionally biased region" description="Low complexity" evidence="1">
    <location>
        <begin position="108"/>
        <end position="127"/>
    </location>
</feature>
<name>A0ABU2UBI1_9ACTN</name>
<accession>A0ABU2UBI1</accession>
<protein>
    <submittedName>
        <fullName evidence="2">PRC-barrel domain-containing protein</fullName>
    </submittedName>
</protein>
<evidence type="ECO:0000313" key="2">
    <source>
        <dbReference type="EMBL" id="MDT0470599.1"/>
    </source>
</evidence>
<dbReference type="RefSeq" id="WP_280900973.1">
    <property type="nucleotide sequence ID" value="NZ_JAVRFF010000001.1"/>
</dbReference>